<keyword evidence="4" id="KW-1185">Reference proteome</keyword>
<evidence type="ECO:0000313" key="3">
    <source>
        <dbReference type="EMBL" id="MDP9899344.1"/>
    </source>
</evidence>
<feature type="signal peptide" evidence="2">
    <location>
        <begin position="1"/>
        <end position="25"/>
    </location>
</feature>
<dbReference type="EMBL" id="JAUSRO010000004">
    <property type="protein sequence ID" value="MDP9899344.1"/>
    <property type="molecule type" value="Genomic_DNA"/>
</dbReference>
<keyword evidence="2" id="KW-0732">Signal</keyword>
<dbReference type="Gene3D" id="3.40.190.10">
    <property type="entry name" value="Periplasmic binding protein-like II"/>
    <property type="match status" value="1"/>
</dbReference>
<dbReference type="PANTHER" id="PTHR42928:SF5">
    <property type="entry name" value="BLR1237 PROTEIN"/>
    <property type="match status" value="1"/>
</dbReference>
<dbReference type="InterPro" id="IPR042100">
    <property type="entry name" value="Bug_dom1"/>
</dbReference>
<dbReference type="PIRSF" id="PIRSF017082">
    <property type="entry name" value="YflP"/>
    <property type="match status" value="1"/>
</dbReference>
<gene>
    <name evidence="3" type="ORF">J2W36_001589</name>
</gene>
<organism evidence="3 4">
    <name type="scientific">Variovorax ginsengisoli</name>
    <dbReference type="NCBI Taxonomy" id="363844"/>
    <lineage>
        <taxon>Bacteria</taxon>
        <taxon>Pseudomonadati</taxon>
        <taxon>Pseudomonadota</taxon>
        <taxon>Betaproteobacteria</taxon>
        <taxon>Burkholderiales</taxon>
        <taxon>Comamonadaceae</taxon>
        <taxon>Variovorax</taxon>
    </lineage>
</organism>
<name>A0ABT9S622_9BURK</name>
<comment type="similarity">
    <text evidence="1">Belongs to the UPF0065 (bug) family.</text>
</comment>
<dbReference type="Pfam" id="PF03401">
    <property type="entry name" value="TctC"/>
    <property type="match status" value="1"/>
</dbReference>
<proteinExistence type="inferred from homology"/>
<evidence type="ECO:0000256" key="1">
    <source>
        <dbReference type="ARBA" id="ARBA00006987"/>
    </source>
</evidence>
<dbReference type="PANTHER" id="PTHR42928">
    <property type="entry name" value="TRICARBOXYLATE-BINDING PROTEIN"/>
    <property type="match status" value="1"/>
</dbReference>
<dbReference type="InterPro" id="IPR005064">
    <property type="entry name" value="BUG"/>
</dbReference>
<dbReference type="Proteomes" id="UP001226867">
    <property type="component" value="Unassembled WGS sequence"/>
</dbReference>
<accession>A0ABT9S622</accession>
<sequence length="328" mass="34418">MRLSTFLQTAFVLICSTAHIASVQAQTAVPNWPTHPVHITVANTPGSAPDVLARYLGPRLSDVWQQPVVIDNRAGAGGIVAAEALAKAPADGYSMLVGADGPITILPQLLPGLPYDARADLVPVVSLGKIDFVLVANPRTGFKTLRDFINAAKLKPGQYNYASAGNGSPQQFGMELLKQRAGIHVTHIPYRGGPLGMQDVIAGQVDVMFIAIGPALPHIRSGRLVALAVGGEARHPLLPDVPTVANSYAGFKSGTWFGLFAPARTPQAVVDAIGAAVTPIVRSPAVRADLAAQGIESTGDTQRAFSLQVAAEYERYAQLVKVSGIKAD</sequence>
<evidence type="ECO:0000313" key="4">
    <source>
        <dbReference type="Proteomes" id="UP001226867"/>
    </source>
</evidence>
<protein>
    <submittedName>
        <fullName evidence="3">Tripartite-type tricarboxylate transporter receptor subunit TctC</fullName>
    </submittedName>
</protein>
<comment type="caution">
    <text evidence="3">The sequence shown here is derived from an EMBL/GenBank/DDBJ whole genome shotgun (WGS) entry which is preliminary data.</text>
</comment>
<feature type="chain" id="PRO_5045251992" evidence="2">
    <location>
        <begin position="26"/>
        <end position="328"/>
    </location>
</feature>
<keyword evidence="3" id="KW-0675">Receptor</keyword>
<reference evidence="3 4" key="1">
    <citation type="submission" date="2023-07" db="EMBL/GenBank/DDBJ databases">
        <title>Sorghum-associated microbial communities from plants grown in Nebraska, USA.</title>
        <authorList>
            <person name="Schachtman D."/>
        </authorList>
    </citation>
    <scope>NUCLEOTIDE SEQUENCE [LARGE SCALE GENOMIC DNA]</scope>
    <source>
        <strain evidence="3 4">DS1607</strain>
    </source>
</reference>
<dbReference type="Gene3D" id="3.40.190.150">
    <property type="entry name" value="Bordetella uptake gene, domain 1"/>
    <property type="match status" value="1"/>
</dbReference>
<dbReference type="RefSeq" id="WP_307689162.1">
    <property type="nucleotide sequence ID" value="NZ_JAUSRO010000004.1"/>
</dbReference>
<evidence type="ECO:0000256" key="2">
    <source>
        <dbReference type="SAM" id="SignalP"/>
    </source>
</evidence>
<dbReference type="SUPFAM" id="SSF53850">
    <property type="entry name" value="Periplasmic binding protein-like II"/>
    <property type="match status" value="1"/>
</dbReference>